<dbReference type="CDD" id="cd15485">
    <property type="entry name" value="ZIP_Cat8"/>
    <property type="match status" value="1"/>
</dbReference>
<dbReference type="GO" id="GO:0000981">
    <property type="term" value="F:DNA-binding transcription factor activity, RNA polymerase II-specific"/>
    <property type="evidence" value="ECO:0007669"/>
    <property type="project" value="InterPro"/>
</dbReference>
<evidence type="ECO:0000256" key="4">
    <source>
        <dbReference type="ARBA" id="ARBA00023015"/>
    </source>
</evidence>
<name>A0A8H3II64_9LECA</name>
<dbReference type="Gene3D" id="4.10.240.10">
    <property type="entry name" value="Zn(2)-C6 fungal-type DNA-binding domain"/>
    <property type="match status" value="1"/>
</dbReference>
<sequence>MPGILPMKLIKVGTTAQSRIAQACDRCRSKKIRCDGITPCCTQCSNVGFECKTSDKLSRRAFPRGYTESLEDRVRALESEVKELKDLLDEKDEKIDILSRIRPSSSGTSTASTSPVVADPKALTSSQGLQMEEFRVQQSPRLIKPANADLYFMGASSGRSFIDTFKAKVHESGQSGADFKVEACFVAEKKASPPLNGLQRRGASFKAPPRLVSDQLVNIFFQEWAPLFPVLHRPTFLGTYTNVMANPEGPQDHLTIAQLNLVFGIGTLSTETNEQNIENFENQWTAALGVILFEQNLSTLQCLVLAQIYCIINADYLALLHYRGIAISLAHRLGLHQSQKQFALGALTAETRKKVFWTVYTLDCFSAALLGLPKLLRECDIYAEYPADIDDEYVSERGFQSTPPGESTRLSSALALFGASRIMSKVLDGIYPAASSYDLSFQRIAGLSDELDNWHNSLPPHLRLQFVQAKPSTNVVGSRSPLLSLAYYYICTLIHRPAAESCMATRSKSSVIALASASKHIVQIVRLLEERRMSFSFCLNKNELLLLAGFGILYQGLELDRQGKLIQDSQRLMCSVMEILSRSEAAGASEFKKVACAMIGVDRFSKSARALEDRLSPRRMSDGSMPAPKTSFRSSRKHLQAFASRFATAAVPLPLKRETTSGRRYTVPDVANRSAAWYARSDSQNSISSVVSEPTHQSFHLKAIASRPSYDALTFKTPNLDYLPLSSDQDPSTSHDYVTTHSPLTIADSDRLTGFSPTQQIEVPVDNLFPSPDVLSAYIPPCSSLTTYDRVSDVWVMHPASNGPASAHSALSVSEEEPTSSEEFSTCDSIGAIPGIAMPNDENLDVLDGLDGDMSF</sequence>
<dbReference type="SUPFAM" id="SSF57701">
    <property type="entry name" value="Zn2/Cys6 DNA-binding domain"/>
    <property type="match status" value="1"/>
</dbReference>
<evidence type="ECO:0000256" key="2">
    <source>
        <dbReference type="ARBA" id="ARBA00022723"/>
    </source>
</evidence>
<keyword evidence="6" id="KW-0804">Transcription</keyword>
<dbReference type="InterPro" id="IPR036864">
    <property type="entry name" value="Zn2-C6_fun-type_DNA-bd_sf"/>
</dbReference>
<evidence type="ECO:0000256" key="7">
    <source>
        <dbReference type="ARBA" id="ARBA00023242"/>
    </source>
</evidence>
<dbReference type="Pfam" id="PF00172">
    <property type="entry name" value="Zn_clus"/>
    <property type="match status" value="1"/>
</dbReference>
<dbReference type="InterPro" id="IPR050987">
    <property type="entry name" value="AtrR-like"/>
</dbReference>
<dbReference type="AlphaFoldDB" id="A0A8H3II64"/>
<evidence type="ECO:0000313" key="11">
    <source>
        <dbReference type="Proteomes" id="UP000664521"/>
    </source>
</evidence>
<dbReference type="GO" id="GO:0005634">
    <property type="term" value="C:nucleus"/>
    <property type="evidence" value="ECO:0007669"/>
    <property type="project" value="UniProtKB-SubCell"/>
</dbReference>
<dbReference type="FunFam" id="4.10.240.10:FF:000007">
    <property type="entry name" value="C6 transcription factor FacB"/>
    <property type="match status" value="1"/>
</dbReference>
<comment type="caution">
    <text evidence="10">The sequence shown here is derived from an EMBL/GenBank/DDBJ whole genome shotgun (WGS) entry which is preliminary data.</text>
</comment>
<dbReference type="PANTHER" id="PTHR46910">
    <property type="entry name" value="TRANSCRIPTION FACTOR PDR1"/>
    <property type="match status" value="1"/>
</dbReference>
<dbReference type="Pfam" id="PF04082">
    <property type="entry name" value="Fungal_trans"/>
    <property type="match status" value="1"/>
</dbReference>
<proteinExistence type="predicted"/>
<evidence type="ECO:0000313" key="10">
    <source>
        <dbReference type="EMBL" id="CAF9921790.1"/>
    </source>
</evidence>
<organism evidence="10 11">
    <name type="scientific">Heterodermia speciosa</name>
    <dbReference type="NCBI Taxonomy" id="116794"/>
    <lineage>
        <taxon>Eukaryota</taxon>
        <taxon>Fungi</taxon>
        <taxon>Dikarya</taxon>
        <taxon>Ascomycota</taxon>
        <taxon>Pezizomycotina</taxon>
        <taxon>Lecanoromycetes</taxon>
        <taxon>OSLEUM clade</taxon>
        <taxon>Lecanoromycetidae</taxon>
        <taxon>Caliciales</taxon>
        <taxon>Physciaceae</taxon>
        <taxon>Heterodermia</taxon>
    </lineage>
</organism>
<dbReference type="EMBL" id="CAJPDS010000029">
    <property type="protein sequence ID" value="CAF9921790.1"/>
    <property type="molecule type" value="Genomic_DNA"/>
</dbReference>
<keyword evidence="5" id="KW-0238">DNA-binding</keyword>
<evidence type="ECO:0000259" key="9">
    <source>
        <dbReference type="PROSITE" id="PS50048"/>
    </source>
</evidence>
<dbReference type="GO" id="GO:0008270">
    <property type="term" value="F:zinc ion binding"/>
    <property type="evidence" value="ECO:0007669"/>
    <property type="project" value="InterPro"/>
</dbReference>
<dbReference type="PROSITE" id="PS00463">
    <property type="entry name" value="ZN2_CY6_FUNGAL_1"/>
    <property type="match status" value="1"/>
</dbReference>
<keyword evidence="7" id="KW-0539">Nucleus</keyword>
<protein>
    <recommendedName>
        <fullName evidence="9">Zn(2)-C6 fungal-type domain-containing protein</fullName>
    </recommendedName>
</protein>
<keyword evidence="11" id="KW-1185">Reference proteome</keyword>
<feature type="region of interest" description="Disordered" evidence="8">
    <location>
        <begin position="99"/>
        <end position="124"/>
    </location>
</feature>
<dbReference type="InterPro" id="IPR001138">
    <property type="entry name" value="Zn2Cys6_DnaBD"/>
</dbReference>
<dbReference type="PROSITE" id="PS50048">
    <property type="entry name" value="ZN2_CY6_FUNGAL_2"/>
    <property type="match status" value="1"/>
</dbReference>
<keyword evidence="4" id="KW-0805">Transcription regulation</keyword>
<dbReference type="Proteomes" id="UP000664521">
    <property type="component" value="Unassembled WGS sequence"/>
</dbReference>
<dbReference type="SMART" id="SM00066">
    <property type="entry name" value="GAL4"/>
    <property type="match status" value="1"/>
</dbReference>
<keyword evidence="2" id="KW-0479">Metal-binding</keyword>
<reference evidence="10" key="1">
    <citation type="submission" date="2021-03" db="EMBL/GenBank/DDBJ databases">
        <authorList>
            <person name="Tagirdzhanova G."/>
        </authorList>
    </citation>
    <scope>NUCLEOTIDE SEQUENCE</scope>
</reference>
<dbReference type="InterPro" id="IPR007219">
    <property type="entry name" value="XnlR_reg_dom"/>
</dbReference>
<dbReference type="CDD" id="cd12148">
    <property type="entry name" value="fungal_TF_MHR"/>
    <property type="match status" value="1"/>
</dbReference>
<dbReference type="CDD" id="cd00067">
    <property type="entry name" value="GAL4"/>
    <property type="match status" value="1"/>
</dbReference>
<dbReference type="OrthoDB" id="1924787at2759"/>
<dbReference type="SMART" id="SM00906">
    <property type="entry name" value="Fungal_trans"/>
    <property type="match status" value="1"/>
</dbReference>
<accession>A0A8H3II64</accession>
<evidence type="ECO:0000256" key="6">
    <source>
        <dbReference type="ARBA" id="ARBA00023163"/>
    </source>
</evidence>
<gene>
    <name evidence="10" type="ORF">HETSPECPRED_004631</name>
</gene>
<comment type="subcellular location">
    <subcellularLocation>
        <location evidence="1">Nucleus</location>
    </subcellularLocation>
</comment>
<evidence type="ECO:0000256" key="1">
    <source>
        <dbReference type="ARBA" id="ARBA00004123"/>
    </source>
</evidence>
<dbReference type="PANTHER" id="PTHR46910:SF12">
    <property type="entry name" value="REGULATORY PROTEIN CAT8"/>
    <property type="match status" value="1"/>
</dbReference>
<evidence type="ECO:0000256" key="8">
    <source>
        <dbReference type="SAM" id="MobiDB-lite"/>
    </source>
</evidence>
<feature type="region of interest" description="Disordered" evidence="8">
    <location>
        <begin position="803"/>
        <end position="825"/>
    </location>
</feature>
<feature type="compositionally biased region" description="Low complexity" evidence="8">
    <location>
        <begin position="104"/>
        <end position="114"/>
    </location>
</feature>
<evidence type="ECO:0000256" key="3">
    <source>
        <dbReference type="ARBA" id="ARBA00022833"/>
    </source>
</evidence>
<feature type="domain" description="Zn(2)-C6 fungal-type" evidence="9">
    <location>
        <begin position="23"/>
        <end position="53"/>
    </location>
</feature>
<dbReference type="GO" id="GO:0003677">
    <property type="term" value="F:DNA binding"/>
    <property type="evidence" value="ECO:0007669"/>
    <property type="project" value="UniProtKB-KW"/>
</dbReference>
<keyword evidence="3" id="KW-0862">Zinc</keyword>
<dbReference type="GO" id="GO:0006351">
    <property type="term" value="P:DNA-templated transcription"/>
    <property type="evidence" value="ECO:0007669"/>
    <property type="project" value="InterPro"/>
</dbReference>
<evidence type="ECO:0000256" key="5">
    <source>
        <dbReference type="ARBA" id="ARBA00023125"/>
    </source>
</evidence>